<evidence type="ECO:0000313" key="2">
    <source>
        <dbReference type="EMBL" id="OAE31162.1"/>
    </source>
</evidence>
<dbReference type="EMBL" id="LVLJ01001153">
    <property type="protein sequence ID" value="OAE31162.1"/>
    <property type="molecule type" value="Genomic_DNA"/>
</dbReference>
<sequence length="177" mass="19910">MRRTETSDGATDQIACSTNARGWTTSLSPRFDPREDGFLVVELELDERHDHLGVGQQWVAEATGLSRPSRYLANVGLEEGPRGQCAGDDGDLTFNSESVRVTRDEERAYVDMFKHPRTGKNGYRTVWGMALLTPVEIEAFPTQEVLREEEEVMLANEVNSDLEGKPQNSHQQRSKRS</sequence>
<protein>
    <submittedName>
        <fullName evidence="2">Uncharacterized protein</fullName>
    </submittedName>
</protein>
<gene>
    <name evidence="2" type="ORF">AXG93_3617s1010</name>
</gene>
<accession>A0A176WFN7</accession>
<keyword evidence="3" id="KW-1185">Reference proteome</keyword>
<evidence type="ECO:0000313" key="3">
    <source>
        <dbReference type="Proteomes" id="UP000077202"/>
    </source>
</evidence>
<organism evidence="2 3">
    <name type="scientific">Marchantia polymorpha subsp. ruderalis</name>
    <dbReference type="NCBI Taxonomy" id="1480154"/>
    <lineage>
        <taxon>Eukaryota</taxon>
        <taxon>Viridiplantae</taxon>
        <taxon>Streptophyta</taxon>
        <taxon>Embryophyta</taxon>
        <taxon>Marchantiophyta</taxon>
        <taxon>Marchantiopsida</taxon>
        <taxon>Marchantiidae</taxon>
        <taxon>Marchantiales</taxon>
        <taxon>Marchantiaceae</taxon>
        <taxon>Marchantia</taxon>
    </lineage>
</organism>
<comment type="caution">
    <text evidence="2">The sequence shown here is derived from an EMBL/GenBank/DDBJ whole genome shotgun (WGS) entry which is preliminary data.</text>
</comment>
<dbReference type="AlphaFoldDB" id="A0A176WFN7"/>
<evidence type="ECO:0000256" key="1">
    <source>
        <dbReference type="SAM" id="MobiDB-lite"/>
    </source>
</evidence>
<dbReference type="Proteomes" id="UP000077202">
    <property type="component" value="Unassembled WGS sequence"/>
</dbReference>
<reference evidence="2" key="1">
    <citation type="submission" date="2016-03" db="EMBL/GenBank/DDBJ databases">
        <title>Mechanisms controlling the formation of the plant cell surface in tip-growing cells are functionally conserved among land plants.</title>
        <authorList>
            <person name="Honkanen S."/>
            <person name="Jones V.A."/>
            <person name="Morieri G."/>
            <person name="Champion C."/>
            <person name="Hetherington A.J."/>
            <person name="Kelly S."/>
            <person name="Saint-Marcoux D."/>
            <person name="Proust H."/>
            <person name="Prescott H."/>
            <person name="Dolan L."/>
        </authorList>
    </citation>
    <scope>NUCLEOTIDE SEQUENCE [LARGE SCALE GENOMIC DNA]</scope>
    <source>
        <tissue evidence="2">Whole gametophyte</tissue>
    </source>
</reference>
<proteinExistence type="predicted"/>
<name>A0A176WFN7_MARPO</name>
<feature type="region of interest" description="Disordered" evidence="1">
    <location>
        <begin position="156"/>
        <end position="177"/>
    </location>
</feature>